<dbReference type="PROSITE" id="PS51819">
    <property type="entry name" value="VOC"/>
    <property type="match status" value="1"/>
</dbReference>
<dbReference type="STRING" id="1297750.SAMN05444405_104192"/>
<dbReference type="AlphaFoldDB" id="A0A1M4Y1Q5"/>
<keyword evidence="3" id="KW-1185">Reference proteome</keyword>
<dbReference type="InterPro" id="IPR037523">
    <property type="entry name" value="VOC_core"/>
</dbReference>
<name>A0A1M4Y1Q5_9BACE</name>
<dbReference type="Gene3D" id="3.30.720.110">
    <property type="match status" value="1"/>
</dbReference>
<dbReference type="Gene3D" id="3.30.720.120">
    <property type="match status" value="1"/>
</dbReference>
<dbReference type="SUPFAM" id="SSF54593">
    <property type="entry name" value="Glyoxalase/Bleomycin resistance protein/Dihydroxybiphenyl dioxygenase"/>
    <property type="match status" value="1"/>
</dbReference>
<dbReference type="PANTHER" id="PTHR34109">
    <property type="entry name" value="BNAUNNG04460D PROTEIN-RELATED"/>
    <property type="match status" value="1"/>
</dbReference>
<gene>
    <name evidence="2" type="ORF">SAMN05444405_104192</name>
</gene>
<dbReference type="InterPro" id="IPR004360">
    <property type="entry name" value="Glyas_Fos-R_dOase_dom"/>
</dbReference>
<evidence type="ECO:0000259" key="1">
    <source>
        <dbReference type="PROSITE" id="PS51819"/>
    </source>
</evidence>
<evidence type="ECO:0000313" key="3">
    <source>
        <dbReference type="Proteomes" id="UP000184509"/>
    </source>
</evidence>
<dbReference type="Proteomes" id="UP000184509">
    <property type="component" value="Unassembled WGS sequence"/>
</dbReference>
<evidence type="ECO:0000313" key="2">
    <source>
        <dbReference type="EMBL" id="SHE99767.1"/>
    </source>
</evidence>
<feature type="domain" description="VOC" evidence="1">
    <location>
        <begin position="11"/>
        <end position="138"/>
    </location>
</feature>
<reference evidence="2 3" key="1">
    <citation type="submission" date="2016-11" db="EMBL/GenBank/DDBJ databases">
        <authorList>
            <person name="Jaros S."/>
            <person name="Januszkiewicz K."/>
            <person name="Wedrychowicz H."/>
        </authorList>
    </citation>
    <scope>NUCLEOTIDE SEQUENCE [LARGE SCALE GENOMIC DNA]</scope>
    <source>
        <strain evidence="2 3">DSM 26991</strain>
    </source>
</reference>
<dbReference type="OrthoDB" id="9795306at2"/>
<protein>
    <submittedName>
        <fullName evidence="2">PhnB protein</fullName>
    </submittedName>
</protein>
<dbReference type="InterPro" id="IPR029068">
    <property type="entry name" value="Glyas_Bleomycin-R_OHBP_Dase"/>
</dbReference>
<dbReference type="PANTHER" id="PTHR34109:SF1">
    <property type="entry name" value="VOC DOMAIN-CONTAINING PROTEIN"/>
    <property type="match status" value="1"/>
</dbReference>
<sequence>METKKKITPQGYNTLTPYLNIKGADKAIEFYEKAFGAKEIRRLSMPDGTVAHAEIEIGDSKFMLAEENPHWGNLSPLSLGGSPVTLCLYVEDVDTVFAKALKEGATVTDGMEVKDQFYGERAGSLTDPFGHKWSIMTHIEDVSTEEMQRRMNAMF</sequence>
<dbReference type="RefSeq" id="WP_073399983.1">
    <property type="nucleotide sequence ID" value="NZ_FQTV01000004.1"/>
</dbReference>
<organism evidence="2 3">
    <name type="scientific">Bacteroides luti</name>
    <dbReference type="NCBI Taxonomy" id="1297750"/>
    <lineage>
        <taxon>Bacteria</taxon>
        <taxon>Pseudomonadati</taxon>
        <taxon>Bacteroidota</taxon>
        <taxon>Bacteroidia</taxon>
        <taxon>Bacteroidales</taxon>
        <taxon>Bacteroidaceae</taxon>
        <taxon>Bacteroides</taxon>
    </lineage>
</organism>
<proteinExistence type="predicted"/>
<dbReference type="EMBL" id="FQTV01000004">
    <property type="protein sequence ID" value="SHE99767.1"/>
    <property type="molecule type" value="Genomic_DNA"/>
</dbReference>
<accession>A0A1M4Y1Q5</accession>
<dbReference type="CDD" id="cd07246">
    <property type="entry name" value="VOC_like"/>
    <property type="match status" value="1"/>
</dbReference>
<dbReference type="Pfam" id="PF00903">
    <property type="entry name" value="Glyoxalase"/>
    <property type="match status" value="1"/>
</dbReference>